<dbReference type="EMBL" id="JBHUDP010000001">
    <property type="protein sequence ID" value="MFD1684822.1"/>
    <property type="molecule type" value="Genomic_DNA"/>
</dbReference>
<evidence type="ECO:0000313" key="1">
    <source>
        <dbReference type="EMBL" id="MFD1684822.1"/>
    </source>
</evidence>
<protein>
    <submittedName>
        <fullName evidence="1">Uncharacterized protein</fullName>
    </submittedName>
</protein>
<accession>A0ABD6DRB6</accession>
<keyword evidence="2" id="KW-1185">Reference proteome</keyword>
<dbReference type="AlphaFoldDB" id="A0ABD6DRB6"/>
<dbReference type="RefSeq" id="WP_256307707.1">
    <property type="nucleotide sequence ID" value="NZ_JANHAW010000002.1"/>
</dbReference>
<organism evidence="1 2">
    <name type="scientific">Halobellus litoreus</name>
    <dbReference type="NCBI Taxonomy" id="755310"/>
    <lineage>
        <taxon>Archaea</taxon>
        <taxon>Methanobacteriati</taxon>
        <taxon>Methanobacteriota</taxon>
        <taxon>Stenosarchaea group</taxon>
        <taxon>Halobacteria</taxon>
        <taxon>Halobacteriales</taxon>
        <taxon>Haloferacaceae</taxon>
        <taxon>Halobellus</taxon>
    </lineage>
</organism>
<evidence type="ECO:0000313" key="2">
    <source>
        <dbReference type="Proteomes" id="UP001597092"/>
    </source>
</evidence>
<reference evidence="1 2" key="1">
    <citation type="journal article" date="2019" name="Int. J. Syst. Evol. Microbiol.">
        <title>The Global Catalogue of Microorganisms (GCM) 10K type strain sequencing project: providing services to taxonomists for standard genome sequencing and annotation.</title>
        <authorList>
            <consortium name="The Broad Institute Genomics Platform"/>
            <consortium name="The Broad Institute Genome Sequencing Center for Infectious Disease"/>
            <person name="Wu L."/>
            <person name="Ma J."/>
        </authorList>
    </citation>
    <scope>NUCLEOTIDE SEQUENCE [LARGE SCALE GENOMIC DNA]</scope>
    <source>
        <strain evidence="1 2">CGMCC 1.10387</strain>
    </source>
</reference>
<comment type="caution">
    <text evidence="1">The sequence shown here is derived from an EMBL/GenBank/DDBJ whole genome shotgun (WGS) entry which is preliminary data.</text>
</comment>
<gene>
    <name evidence="1" type="ORF">ACFSAS_04250</name>
</gene>
<dbReference type="Proteomes" id="UP001597092">
    <property type="component" value="Unassembled WGS sequence"/>
</dbReference>
<name>A0ABD6DRB6_9EURY</name>
<proteinExistence type="predicted"/>
<sequence length="97" mass="10853">MTRRLQVVGDDRSFTITGVDSDEWEGMRDPCPTCGSRGFEHVSARGGYYGVRDGTVVLRSDVWDADRAIRTRCRACGTVLHKHPAFDLLFDHGPDEP</sequence>